<gene>
    <name evidence="3" type="ORF">UU72_C0001G0103</name>
</gene>
<dbReference type="InterPro" id="IPR028098">
    <property type="entry name" value="Glyco_trans_4-like_N"/>
</dbReference>
<keyword evidence="3" id="KW-0808">Transferase</keyword>
<feature type="domain" description="Glycosyl transferase family 1" evidence="1">
    <location>
        <begin position="190"/>
        <end position="351"/>
    </location>
</feature>
<protein>
    <submittedName>
        <fullName evidence="3">Group 1 glycosyl transferase</fullName>
    </submittedName>
</protein>
<dbReference type="PANTHER" id="PTHR45947">
    <property type="entry name" value="SULFOQUINOVOSYL TRANSFERASE SQD2"/>
    <property type="match status" value="1"/>
</dbReference>
<dbReference type="InterPro" id="IPR050194">
    <property type="entry name" value="Glycosyltransferase_grp1"/>
</dbReference>
<dbReference type="Pfam" id="PF00534">
    <property type="entry name" value="Glycos_transf_1"/>
    <property type="match status" value="1"/>
</dbReference>
<proteinExistence type="predicted"/>
<dbReference type="SUPFAM" id="SSF53756">
    <property type="entry name" value="UDP-Glycosyltransferase/glycogen phosphorylase"/>
    <property type="match status" value="1"/>
</dbReference>
<evidence type="ECO:0000259" key="1">
    <source>
        <dbReference type="Pfam" id="PF00534"/>
    </source>
</evidence>
<dbReference type="AlphaFoldDB" id="A0A0G0WY02"/>
<reference evidence="3 4" key="1">
    <citation type="journal article" date="2015" name="Nature">
        <title>rRNA introns, odd ribosomes, and small enigmatic genomes across a large radiation of phyla.</title>
        <authorList>
            <person name="Brown C.T."/>
            <person name="Hug L.A."/>
            <person name="Thomas B.C."/>
            <person name="Sharon I."/>
            <person name="Castelle C.J."/>
            <person name="Singh A."/>
            <person name="Wilkins M.J."/>
            <person name="Williams K.H."/>
            <person name="Banfield J.F."/>
        </authorList>
    </citation>
    <scope>NUCLEOTIDE SEQUENCE [LARGE SCALE GENOMIC DNA]</scope>
</reference>
<sequence>MNEKIKKILITQDYDPLKGTGISVATFGIAKELAKQACSVTFASYSDSGENNCGLVEGVNVVKLESIEDLENNILEADIIVNVLSFSSFFKPFGVTVGLMCEKLNKPYVPWIHTTIQNSKFNNIFGVNDYVQKTALYLTSEMLKGNMCRGVIAVSSAVKESVVSFGVDPEKVRVVYNGLNVEKILNDVRDITEKTNDVICIQRLSAEKSSTLTVAVLANLKKLVPDFKGVLVGEGYDKDIIMSLIKIFGLEKNIKIVSKLGNGDLTKEIARSKAFLSTSLTESFGLAIAESMLVGTSVVVPDIEGPKEITESGKCGFVFENTDTIKPAQILADLMLKNPGPEIDLMKKKAKEKAVKEFDIKIQGKKVLDLLWVK</sequence>
<organism evidence="3 4">
    <name type="scientific">candidate division WWE3 bacterium GW2011_GWB1_41_6</name>
    <dbReference type="NCBI Taxonomy" id="1619112"/>
    <lineage>
        <taxon>Bacteria</taxon>
        <taxon>Katanobacteria</taxon>
    </lineage>
</organism>
<feature type="domain" description="Glycosyltransferase subfamily 4-like N-terminal" evidence="2">
    <location>
        <begin position="21"/>
        <end position="182"/>
    </location>
</feature>
<dbReference type="EMBL" id="LCBS01000001">
    <property type="protein sequence ID" value="KKS17619.1"/>
    <property type="molecule type" value="Genomic_DNA"/>
</dbReference>
<dbReference type="Gene3D" id="3.40.50.2000">
    <property type="entry name" value="Glycogen Phosphorylase B"/>
    <property type="match status" value="2"/>
</dbReference>
<accession>A0A0G0WY02</accession>
<dbReference type="Pfam" id="PF13439">
    <property type="entry name" value="Glyco_transf_4"/>
    <property type="match status" value="1"/>
</dbReference>
<dbReference type="GO" id="GO:0016757">
    <property type="term" value="F:glycosyltransferase activity"/>
    <property type="evidence" value="ECO:0007669"/>
    <property type="project" value="InterPro"/>
</dbReference>
<dbReference type="Proteomes" id="UP000034163">
    <property type="component" value="Unassembled WGS sequence"/>
</dbReference>
<evidence type="ECO:0000259" key="2">
    <source>
        <dbReference type="Pfam" id="PF13439"/>
    </source>
</evidence>
<dbReference type="PANTHER" id="PTHR45947:SF3">
    <property type="entry name" value="SULFOQUINOVOSYL TRANSFERASE SQD2"/>
    <property type="match status" value="1"/>
</dbReference>
<evidence type="ECO:0000313" key="3">
    <source>
        <dbReference type="EMBL" id="KKS17619.1"/>
    </source>
</evidence>
<dbReference type="InterPro" id="IPR001296">
    <property type="entry name" value="Glyco_trans_1"/>
</dbReference>
<name>A0A0G0WY02_UNCKA</name>
<evidence type="ECO:0000313" key="4">
    <source>
        <dbReference type="Proteomes" id="UP000034163"/>
    </source>
</evidence>
<comment type="caution">
    <text evidence="3">The sequence shown here is derived from an EMBL/GenBank/DDBJ whole genome shotgun (WGS) entry which is preliminary data.</text>
</comment>